<reference evidence="2 3" key="1">
    <citation type="submission" date="2020-08" db="EMBL/GenBank/DDBJ databases">
        <title>Genomic Encyclopedia of Type Strains, Phase III (KMG-III): the genomes of soil and plant-associated and newly described type strains.</title>
        <authorList>
            <person name="Whitman W."/>
        </authorList>
    </citation>
    <scope>NUCLEOTIDE SEQUENCE [LARGE SCALE GENOMIC DNA]</scope>
    <source>
        <strain evidence="2 3">CECT 5831</strain>
    </source>
</reference>
<dbReference type="InterPro" id="IPR050834">
    <property type="entry name" value="Glycosyltransf_2"/>
</dbReference>
<dbReference type="RefSeq" id="WP_183579355.1">
    <property type="nucleotide sequence ID" value="NZ_JACHXJ010000001.1"/>
</dbReference>
<dbReference type="Pfam" id="PF00535">
    <property type="entry name" value="Glycos_transf_2"/>
    <property type="match status" value="1"/>
</dbReference>
<gene>
    <name evidence="2" type="ORF">FHS19_000997</name>
</gene>
<dbReference type="PANTHER" id="PTHR43685">
    <property type="entry name" value="GLYCOSYLTRANSFERASE"/>
    <property type="match status" value="1"/>
</dbReference>
<proteinExistence type="predicted"/>
<evidence type="ECO:0000259" key="1">
    <source>
        <dbReference type="Pfam" id="PF00535"/>
    </source>
</evidence>
<dbReference type="EMBL" id="JACHXJ010000001">
    <property type="protein sequence ID" value="MBB3126343.1"/>
    <property type="molecule type" value="Genomic_DNA"/>
</dbReference>
<feature type="domain" description="Glycosyltransferase 2-like" evidence="1">
    <location>
        <begin position="220"/>
        <end position="331"/>
    </location>
</feature>
<accession>A0A839TIK9</accession>
<comment type="caution">
    <text evidence="2">The sequence shown here is derived from an EMBL/GenBank/DDBJ whole genome shotgun (WGS) entry which is preliminary data.</text>
</comment>
<dbReference type="Gene3D" id="3.90.550.10">
    <property type="entry name" value="Spore Coat Polysaccharide Biosynthesis Protein SpsA, Chain A"/>
    <property type="match status" value="1"/>
</dbReference>
<dbReference type="Proteomes" id="UP000517523">
    <property type="component" value="Unassembled WGS sequence"/>
</dbReference>
<dbReference type="PANTHER" id="PTHR43685:SF2">
    <property type="entry name" value="GLYCOSYLTRANSFERASE 2-LIKE DOMAIN-CONTAINING PROTEIN"/>
    <property type="match status" value="1"/>
</dbReference>
<evidence type="ECO:0000313" key="3">
    <source>
        <dbReference type="Proteomes" id="UP000517523"/>
    </source>
</evidence>
<name>A0A839TIK9_9BACL</name>
<dbReference type="InterPro" id="IPR001173">
    <property type="entry name" value="Glyco_trans_2-like"/>
</dbReference>
<sequence>MENTNSDGAAANFTGKESAMLVFILPSHHLSHAQATARSVQQELPDSNIITLEHGSLGSRMNRELASYQEPYFMTLHAGERVLPGMDAFLRSELCNLREASAGCLIIPTANKEGELGRFQPPRGPLIWRKDAVMAPPSPGFAENALLPFESYVLLEKQHQLTTAYTWAASIPNPPLAPAVSPSLPWQKKREEWELLRPLLAAPIQVVPKTDDSHAVPLVTVLLCTYNDADYIPWAVRSVMAQTLPDWELLIIDDGSTDHTAHILDSLYPDRRIRTYRLERNSGKAHALNSGLSMAKGSWLLELDADDWLSPDCLNQLYGKARLHCDASVIYADHVQWGERMNKQLIYQGVRTSIHPFSTARVIDAGVPIAPRMFNTAKLKSLSGWNTATLFGGRLYEDIEILARISESAEFHYVHKALYHRRIRLHSITHRHADHYAAWLSWMNAGDNGRHPNHDRLQRQDADE</sequence>
<dbReference type="InterPro" id="IPR029044">
    <property type="entry name" value="Nucleotide-diphossugar_trans"/>
</dbReference>
<dbReference type="SUPFAM" id="SSF53448">
    <property type="entry name" value="Nucleotide-diphospho-sugar transferases"/>
    <property type="match status" value="1"/>
</dbReference>
<dbReference type="AlphaFoldDB" id="A0A839TIK9"/>
<dbReference type="CDD" id="cd00761">
    <property type="entry name" value="Glyco_tranf_GTA_type"/>
    <property type="match status" value="1"/>
</dbReference>
<organism evidence="2 3">
    <name type="scientific">Paenibacillus rhizosphaerae</name>
    <dbReference type="NCBI Taxonomy" id="297318"/>
    <lineage>
        <taxon>Bacteria</taxon>
        <taxon>Bacillati</taxon>
        <taxon>Bacillota</taxon>
        <taxon>Bacilli</taxon>
        <taxon>Bacillales</taxon>
        <taxon>Paenibacillaceae</taxon>
        <taxon>Paenibacillus</taxon>
    </lineage>
</organism>
<protein>
    <recommendedName>
        <fullName evidence="1">Glycosyltransferase 2-like domain-containing protein</fullName>
    </recommendedName>
</protein>
<evidence type="ECO:0000313" key="2">
    <source>
        <dbReference type="EMBL" id="MBB3126343.1"/>
    </source>
</evidence>